<evidence type="ECO:0000313" key="5">
    <source>
        <dbReference type="Proteomes" id="UP000054565"/>
    </source>
</evidence>
<dbReference type="GO" id="GO:0030246">
    <property type="term" value="F:carbohydrate binding"/>
    <property type="evidence" value="ECO:0007669"/>
    <property type="project" value="InterPro"/>
</dbReference>
<evidence type="ECO:0000256" key="3">
    <source>
        <dbReference type="ARBA" id="ARBA00023277"/>
    </source>
</evidence>
<accession>A0A0J7BC92</accession>
<dbReference type="CDD" id="cd09019">
    <property type="entry name" value="galactose_mutarotase_like"/>
    <property type="match status" value="1"/>
</dbReference>
<dbReference type="Pfam" id="PF01263">
    <property type="entry name" value="Aldose_epim"/>
    <property type="match status" value="1"/>
</dbReference>
<evidence type="ECO:0000256" key="1">
    <source>
        <dbReference type="ARBA" id="ARBA00006206"/>
    </source>
</evidence>
<gene>
    <name evidence="4" type="ORF">CIRG_07383</name>
</gene>
<dbReference type="AlphaFoldDB" id="A0A0J7BC92"/>
<proteinExistence type="inferred from homology"/>
<keyword evidence="3" id="KW-0119">Carbohydrate metabolism</keyword>
<dbReference type="Gene3D" id="2.70.98.10">
    <property type="match status" value="1"/>
</dbReference>
<dbReference type="InterPro" id="IPR047215">
    <property type="entry name" value="Galactose_mutarotase-like"/>
</dbReference>
<dbReference type="InterPro" id="IPR008183">
    <property type="entry name" value="Aldose_1/G6P_1-epimerase"/>
</dbReference>
<dbReference type="Proteomes" id="UP000054565">
    <property type="component" value="Unassembled WGS sequence"/>
</dbReference>
<evidence type="ECO:0000313" key="4">
    <source>
        <dbReference type="EMBL" id="KMP07702.1"/>
    </source>
</evidence>
<dbReference type="FunFam" id="2.70.98.10:FF:000014">
    <property type="entry name" value="Aldose 1-epimerase, putative"/>
    <property type="match status" value="1"/>
</dbReference>
<dbReference type="InterPro" id="IPR011013">
    <property type="entry name" value="Gal_mutarotase_sf_dom"/>
</dbReference>
<dbReference type="SUPFAM" id="SSF74650">
    <property type="entry name" value="Galactose mutarotase-like"/>
    <property type="match status" value="1"/>
</dbReference>
<dbReference type="STRING" id="404692.A0A0J7BC92"/>
<keyword evidence="2" id="KW-0413">Isomerase</keyword>
<dbReference type="GO" id="GO:0033499">
    <property type="term" value="P:galactose catabolic process via UDP-galactose, Leloir pathway"/>
    <property type="evidence" value="ECO:0007669"/>
    <property type="project" value="TreeGrafter"/>
</dbReference>
<name>A0A0J7BC92_COCIT</name>
<dbReference type="InterPro" id="IPR014718">
    <property type="entry name" value="GH-type_carb-bd"/>
</dbReference>
<sequence length="433" mass="48257">MNSYGVYQRGIDTIFFRHHFCRQENALFAFRWGFLARLRGRGWDATGHESLQVYTISANNITASFIPYGARLVSLLVPDRSGQQQDVVVGFDNPEQYVENVASNNAYLGPIVGRYANRIKNSTFILDGVEYKVPSNEFNDTQTLHGGPVGYDQRNWTVTNHTEDSITFALFDPGFENFPGKVVNLAAYTVSSSWSPDNASFETKLTTRTVSIAQSDRTPIMLSNHIYWNLNAFKEPNILNDTFLQLPLSDRYISTDSHLIPTGQIADVKTSFDEALDFTSPKLIGQDIQSTTGLCGDNCTGYDTCFIIDRPTNISDWTSSPKAMVPALNMFSTTTGISMLVSTNQHAVQIYTCSGQNGTLPVKQSQVDRNNQQNTGNTTHPVDTVQKYGCIVIEPEGWIDGVNNPQWGQLQYQIFGPNTPPAVNWATYVFGRV</sequence>
<dbReference type="OrthoDB" id="274691at2759"/>
<dbReference type="GO" id="GO:0004034">
    <property type="term" value="F:aldose 1-epimerase activity"/>
    <property type="evidence" value="ECO:0007669"/>
    <property type="project" value="TreeGrafter"/>
</dbReference>
<dbReference type="EMBL" id="DS028097">
    <property type="protein sequence ID" value="KMP07702.1"/>
    <property type="molecule type" value="Genomic_DNA"/>
</dbReference>
<evidence type="ECO:0000256" key="2">
    <source>
        <dbReference type="ARBA" id="ARBA00023235"/>
    </source>
</evidence>
<reference evidence="5" key="1">
    <citation type="journal article" date="2010" name="Genome Res.">
        <title>Population genomic sequencing of Coccidioides fungi reveals recent hybridization and transposon control.</title>
        <authorList>
            <person name="Neafsey D.E."/>
            <person name="Barker B.M."/>
            <person name="Sharpton T.J."/>
            <person name="Stajich J.E."/>
            <person name="Park D.J."/>
            <person name="Whiston E."/>
            <person name="Hung C.-Y."/>
            <person name="McMahan C."/>
            <person name="White J."/>
            <person name="Sykes S."/>
            <person name="Heiman D."/>
            <person name="Young S."/>
            <person name="Zeng Q."/>
            <person name="Abouelleil A."/>
            <person name="Aftuck L."/>
            <person name="Bessette D."/>
            <person name="Brown A."/>
            <person name="FitzGerald M."/>
            <person name="Lui A."/>
            <person name="Macdonald J.P."/>
            <person name="Priest M."/>
            <person name="Orbach M.J."/>
            <person name="Galgiani J.N."/>
            <person name="Kirkland T.N."/>
            <person name="Cole G.T."/>
            <person name="Birren B.W."/>
            <person name="Henn M.R."/>
            <person name="Taylor J.W."/>
            <person name="Rounsley S.D."/>
        </authorList>
    </citation>
    <scope>NUCLEOTIDE SEQUENCE [LARGE SCALE GENOMIC DNA]</scope>
    <source>
        <strain evidence="5">RMSCC 2394</strain>
    </source>
</reference>
<dbReference type="PANTHER" id="PTHR10091:SF6">
    <property type="entry name" value="1-EPIMERASE, PUTATIVE (AFU_ORTHOLOGUE AFUA_3G13240)-RELATED"/>
    <property type="match status" value="1"/>
</dbReference>
<organism evidence="4 5">
    <name type="scientific">Coccidioides immitis RMSCC 2394</name>
    <dbReference type="NCBI Taxonomy" id="404692"/>
    <lineage>
        <taxon>Eukaryota</taxon>
        <taxon>Fungi</taxon>
        <taxon>Dikarya</taxon>
        <taxon>Ascomycota</taxon>
        <taxon>Pezizomycotina</taxon>
        <taxon>Eurotiomycetes</taxon>
        <taxon>Eurotiomycetidae</taxon>
        <taxon>Onygenales</taxon>
        <taxon>Onygenaceae</taxon>
        <taxon>Coccidioides</taxon>
    </lineage>
</organism>
<dbReference type="GO" id="GO:0006006">
    <property type="term" value="P:glucose metabolic process"/>
    <property type="evidence" value="ECO:0007669"/>
    <property type="project" value="TreeGrafter"/>
</dbReference>
<comment type="similarity">
    <text evidence="1">Belongs to the aldose epimerase family.</text>
</comment>
<protein>
    <submittedName>
        <fullName evidence="4">Aldose 1-epimerase</fullName>
    </submittedName>
</protein>
<dbReference type="PANTHER" id="PTHR10091">
    <property type="entry name" value="ALDOSE-1-EPIMERASE"/>
    <property type="match status" value="1"/>
</dbReference>